<organism evidence="3">
    <name type="scientific">Mucor ambiguus</name>
    <dbReference type="NCBI Taxonomy" id="91626"/>
    <lineage>
        <taxon>Eukaryota</taxon>
        <taxon>Fungi</taxon>
        <taxon>Fungi incertae sedis</taxon>
        <taxon>Mucoromycota</taxon>
        <taxon>Mucoromycotina</taxon>
        <taxon>Mucoromycetes</taxon>
        <taxon>Mucorales</taxon>
        <taxon>Mucorineae</taxon>
        <taxon>Mucoraceae</taxon>
        <taxon>Mucor</taxon>
    </lineage>
</organism>
<dbReference type="Pfam" id="PF02752">
    <property type="entry name" value="Arrestin_C"/>
    <property type="match status" value="1"/>
</dbReference>
<dbReference type="SUPFAM" id="SSF81296">
    <property type="entry name" value="E set domains"/>
    <property type="match status" value="1"/>
</dbReference>
<evidence type="ECO:0000259" key="2">
    <source>
        <dbReference type="Pfam" id="PF02752"/>
    </source>
</evidence>
<dbReference type="GO" id="GO:0030674">
    <property type="term" value="F:protein-macromolecule adaptor activity"/>
    <property type="evidence" value="ECO:0007669"/>
    <property type="project" value="TreeGrafter"/>
</dbReference>
<evidence type="ECO:0008006" key="5">
    <source>
        <dbReference type="Google" id="ProtNLM"/>
    </source>
</evidence>
<accession>A0A0C9MS30</accession>
<dbReference type="InterPro" id="IPR014752">
    <property type="entry name" value="Arrestin-like_C"/>
</dbReference>
<dbReference type="OrthoDB" id="2333384at2759"/>
<dbReference type="Pfam" id="PF00339">
    <property type="entry name" value="Arrestin_N"/>
    <property type="match status" value="1"/>
</dbReference>
<reference evidence="3" key="1">
    <citation type="submission" date="2014-09" db="EMBL/GenBank/DDBJ databases">
        <title>Draft genome sequence of an oleaginous Mucoromycotina fungus Mucor ambiguus NBRC6742.</title>
        <authorList>
            <person name="Takeda I."/>
            <person name="Yamane N."/>
            <person name="Morita T."/>
            <person name="Tamano K."/>
            <person name="Machida M."/>
            <person name="Baker S."/>
            <person name="Koike H."/>
        </authorList>
    </citation>
    <scope>NUCLEOTIDE SEQUENCE</scope>
    <source>
        <strain evidence="3">NBRC 6742</strain>
    </source>
</reference>
<dbReference type="AlphaFoldDB" id="A0A0C9MS30"/>
<evidence type="ECO:0000313" key="4">
    <source>
        <dbReference type="Proteomes" id="UP000053815"/>
    </source>
</evidence>
<dbReference type="InterPro" id="IPR011022">
    <property type="entry name" value="Arrestin_C-like"/>
</dbReference>
<dbReference type="PANTHER" id="PTHR11188">
    <property type="entry name" value="ARRESTIN DOMAIN CONTAINING PROTEIN"/>
    <property type="match status" value="1"/>
</dbReference>
<gene>
    <name evidence="3" type="ORF">MAM1_0075c04334</name>
</gene>
<dbReference type="STRING" id="91626.A0A0C9MS30"/>
<dbReference type="InterPro" id="IPR011021">
    <property type="entry name" value="Arrestin-like_N"/>
</dbReference>
<dbReference type="GO" id="GO:0005886">
    <property type="term" value="C:plasma membrane"/>
    <property type="evidence" value="ECO:0007669"/>
    <property type="project" value="TreeGrafter"/>
</dbReference>
<evidence type="ECO:0000259" key="1">
    <source>
        <dbReference type="Pfam" id="PF00339"/>
    </source>
</evidence>
<dbReference type="PANTHER" id="PTHR11188:SF17">
    <property type="entry name" value="FI21816P1"/>
    <property type="match status" value="1"/>
</dbReference>
<dbReference type="GO" id="GO:0005829">
    <property type="term" value="C:cytosol"/>
    <property type="evidence" value="ECO:0007669"/>
    <property type="project" value="TreeGrafter"/>
</dbReference>
<name>A0A0C9MS30_9FUNG</name>
<feature type="domain" description="Arrestin-like N-terminal" evidence="1">
    <location>
        <begin position="34"/>
        <end position="146"/>
    </location>
</feature>
<dbReference type="InterPro" id="IPR050357">
    <property type="entry name" value="Arrestin_domain-protein"/>
</dbReference>
<protein>
    <recommendedName>
        <fullName evidence="5">Arrestin C-terminal-like domain-containing protein</fullName>
    </recommendedName>
</protein>
<feature type="domain" description="Arrestin C-terminal-like" evidence="2">
    <location>
        <begin position="182"/>
        <end position="302"/>
    </location>
</feature>
<dbReference type="GO" id="GO:0031625">
    <property type="term" value="F:ubiquitin protein ligase binding"/>
    <property type="evidence" value="ECO:0007669"/>
    <property type="project" value="TreeGrafter"/>
</dbReference>
<sequence length="375" mass="42341">MMMWKRRSSVSKSLSIQLLEPIIFIGSNLETSPVIRGTVNIDFQKSCIIEKLQLDFNGTMKTQWTQGEKSRRHQQNIADSHLQLYPTSELALSPPLLLNSGSTRFSFEMPLPAGIPETIDCSQVNVDYNITVSLDYKKDGASQMHEEIKKQIVLARLPDTGMIAGENYPATIDSHKHFSNWCQYRISIDTKTAVLGSKLPLKIEIAPTVKDLRLKQIFLQLVEKRTVTPAVDNVDRTTQSVHFLYPAKGHMLTLPNRALDRNWQGSCLYQIPGDNSVSHSTQKYNYFDVSHLLLVSLLVSIPDSTNPNSRFTTKTISFQTHIDLLDKHVAQLGDREFTKLPSYDCPISIEEIEALKRHGLGLECPPTYEESLLAV</sequence>
<dbReference type="GO" id="GO:0070086">
    <property type="term" value="P:ubiquitin-dependent endocytosis"/>
    <property type="evidence" value="ECO:0007669"/>
    <property type="project" value="TreeGrafter"/>
</dbReference>
<dbReference type="InterPro" id="IPR014756">
    <property type="entry name" value="Ig_E-set"/>
</dbReference>
<proteinExistence type="predicted"/>
<dbReference type="EMBL" id="DF836364">
    <property type="protein sequence ID" value="GAN04868.1"/>
    <property type="molecule type" value="Genomic_DNA"/>
</dbReference>
<keyword evidence="4" id="KW-1185">Reference proteome</keyword>
<evidence type="ECO:0000313" key="3">
    <source>
        <dbReference type="EMBL" id="GAN04868.1"/>
    </source>
</evidence>
<dbReference type="Proteomes" id="UP000053815">
    <property type="component" value="Unassembled WGS sequence"/>
</dbReference>
<dbReference type="Gene3D" id="2.60.40.640">
    <property type="match status" value="1"/>
</dbReference>